<dbReference type="Proteomes" id="UP001159405">
    <property type="component" value="Unassembled WGS sequence"/>
</dbReference>
<keyword evidence="3 8" id="KW-0732">Signal</keyword>
<feature type="transmembrane region" description="Helical" evidence="7">
    <location>
        <begin position="389"/>
        <end position="409"/>
    </location>
</feature>
<evidence type="ECO:0000259" key="9">
    <source>
        <dbReference type="PROSITE" id="PS50104"/>
    </source>
</evidence>
<dbReference type="EMBL" id="CALNXK010000105">
    <property type="protein sequence ID" value="CAH3156643.1"/>
    <property type="molecule type" value="Genomic_DNA"/>
</dbReference>
<feature type="signal peptide" evidence="8">
    <location>
        <begin position="1"/>
        <end position="28"/>
    </location>
</feature>
<evidence type="ECO:0000256" key="3">
    <source>
        <dbReference type="ARBA" id="ARBA00022729"/>
    </source>
</evidence>
<name>A0ABN8Q4P1_9CNID</name>
<evidence type="ECO:0000256" key="2">
    <source>
        <dbReference type="ARBA" id="ARBA00022692"/>
    </source>
</evidence>
<comment type="caution">
    <text evidence="10">The sequence shown here is derived from an EMBL/GenBank/DDBJ whole genome shotgun (WGS) entry which is preliminary data.</text>
</comment>
<evidence type="ECO:0000256" key="4">
    <source>
        <dbReference type="ARBA" id="ARBA00022989"/>
    </source>
</evidence>
<evidence type="ECO:0000313" key="10">
    <source>
        <dbReference type="EMBL" id="CAH3156643.1"/>
    </source>
</evidence>
<keyword evidence="5 7" id="KW-0472">Membrane</keyword>
<comment type="subcellular location">
    <subcellularLocation>
        <location evidence="1">Membrane</location>
    </subcellularLocation>
</comment>
<proteinExistence type="predicted"/>
<feature type="region of interest" description="Disordered" evidence="6">
    <location>
        <begin position="197"/>
        <end position="244"/>
    </location>
</feature>
<gene>
    <name evidence="10" type="ORF">PLOB_00001903</name>
</gene>
<organism evidence="10 11">
    <name type="scientific">Porites lobata</name>
    <dbReference type="NCBI Taxonomy" id="104759"/>
    <lineage>
        <taxon>Eukaryota</taxon>
        <taxon>Metazoa</taxon>
        <taxon>Cnidaria</taxon>
        <taxon>Anthozoa</taxon>
        <taxon>Hexacorallia</taxon>
        <taxon>Scleractinia</taxon>
        <taxon>Fungiina</taxon>
        <taxon>Poritidae</taxon>
        <taxon>Porites</taxon>
    </lineage>
</organism>
<evidence type="ECO:0000256" key="5">
    <source>
        <dbReference type="ARBA" id="ARBA00023136"/>
    </source>
</evidence>
<evidence type="ECO:0000256" key="8">
    <source>
        <dbReference type="SAM" id="SignalP"/>
    </source>
</evidence>
<sequence length="605" mass="67616">MPTRSNRFSRIIVLRLFTLLFFAMVKESDQIPTNSPSECQRKCADVARTNTSTQELCLRGCLNRKTVIDRSPSPGDNILQPTDCPDSTQDQSVLDWTPSRISESFGQYENSSSWYVNMSWSPMNDTIGNRTGILVRMVIISLKDGNPVPTNCFVFPPTQTFLRVNISSFGYQYPDAIFVNILALPYRADISDAQRMLPPKLSAPTPTTTPATLKPTTTPEALKPTTTAETLKPTTTAAPSKGPTNKCNNEYGKLVWYPDKIKAKPFLGDNNTISYVNISWSPLTDPTVTWKGYMISLFIGDIRTLGSSPGMRCFLLPKNQTYFIVDSSRGWKHPCSSISVNVTAYPRPRFEVADLGNIFPSKPCGPPGIYYETFTISSSGVKQGIVQTVFLSVGGVAGVLIVVAVIFFYRRWKRQTLKETPGEGPKRFKYHAFIIYSMLDSQWVDTTLVPTLESYGFRCCIHWKDFLPGRVFAESIVESVYNSFKIIAVVSSHFMSSNTCDFELQHAMTRLMANRDDCLIVIKFDNAGIERLPAPILDRSYIDFTRGTDRSTWESKLAGILSKALIEDDSCRTSTTSTTDNNNRFSEGISTASEDKDLTCSCQIE</sequence>
<dbReference type="SUPFAM" id="SSF52200">
    <property type="entry name" value="Toll/Interleukin receptor TIR domain"/>
    <property type="match status" value="1"/>
</dbReference>
<dbReference type="InterPro" id="IPR035897">
    <property type="entry name" value="Toll_tir_struct_dom_sf"/>
</dbReference>
<dbReference type="PANTHER" id="PTHR24365">
    <property type="entry name" value="TOLL-LIKE RECEPTOR"/>
    <property type="match status" value="1"/>
</dbReference>
<dbReference type="PANTHER" id="PTHR24365:SF530">
    <property type="entry name" value="MSTPROX-RELATED"/>
    <property type="match status" value="1"/>
</dbReference>
<dbReference type="Pfam" id="PF13676">
    <property type="entry name" value="TIR_2"/>
    <property type="match status" value="1"/>
</dbReference>
<reference evidence="10 11" key="1">
    <citation type="submission" date="2022-05" db="EMBL/GenBank/DDBJ databases">
        <authorList>
            <consortium name="Genoscope - CEA"/>
            <person name="William W."/>
        </authorList>
    </citation>
    <scope>NUCLEOTIDE SEQUENCE [LARGE SCALE GENOMIC DNA]</scope>
</reference>
<keyword evidence="2 7" id="KW-0812">Transmembrane</keyword>
<feature type="chain" id="PRO_5045041573" description="TIR domain-containing protein" evidence="8">
    <location>
        <begin position="29"/>
        <end position="605"/>
    </location>
</feature>
<evidence type="ECO:0000256" key="1">
    <source>
        <dbReference type="ARBA" id="ARBA00004370"/>
    </source>
</evidence>
<accession>A0ABN8Q4P1</accession>
<keyword evidence="4 7" id="KW-1133">Transmembrane helix</keyword>
<keyword evidence="11" id="KW-1185">Reference proteome</keyword>
<protein>
    <recommendedName>
        <fullName evidence="9">TIR domain-containing protein</fullName>
    </recommendedName>
</protein>
<dbReference type="PROSITE" id="PS50104">
    <property type="entry name" value="TIR"/>
    <property type="match status" value="1"/>
</dbReference>
<evidence type="ECO:0000256" key="7">
    <source>
        <dbReference type="SAM" id="Phobius"/>
    </source>
</evidence>
<dbReference type="SMART" id="SM00255">
    <property type="entry name" value="TIR"/>
    <property type="match status" value="1"/>
</dbReference>
<feature type="compositionally biased region" description="Low complexity" evidence="6">
    <location>
        <begin position="197"/>
        <end position="239"/>
    </location>
</feature>
<evidence type="ECO:0000256" key="6">
    <source>
        <dbReference type="SAM" id="MobiDB-lite"/>
    </source>
</evidence>
<dbReference type="InterPro" id="IPR000157">
    <property type="entry name" value="TIR_dom"/>
</dbReference>
<dbReference type="Gene3D" id="3.40.50.10140">
    <property type="entry name" value="Toll/interleukin-1 receptor homology (TIR) domain"/>
    <property type="match status" value="1"/>
</dbReference>
<feature type="domain" description="TIR" evidence="9">
    <location>
        <begin position="428"/>
        <end position="565"/>
    </location>
</feature>
<evidence type="ECO:0000313" key="11">
    <source>
        <dbReference type="Proteomes" id="UP001159405"/>
    </source>
</evidence>